<protein>
    <recommendedName>
        <fullName evidence="2">EamA domain-containing protein</fullName>
    </recommendedName>
</protein>
<feature type="transmembrane region" description="Helical" evidence="1">
    <location>
        <begin position="87"/>
        <end position="108"/>
    </location>
</feature>
<feature type="transmembrane region" description="Helical" evidence="1">
    <location>
        <begin position="207"/>
        <end position="229"/>
    </location>
</feature>
<feature type="transmembrane region" description="Helical" evidence="1">
    <location>
        <begin position="114"/>
        <end position="132"/>
    </location>
</feature>
<evidence type="ECO:0000256" key="1">
    <source>
        <dbReference type="SAM" id="Phobius"/>
    </source>
</evidence>
<feature type="domain" description="EamA" evidence="2">
    <location>
        <begin position="63"/>
        <end position="155"/>
    </location>
</feature>
<keyword evidence="1" id="KW-0812">Transmembrane</keyword>
<gene>
    <name evidence="3" type="ORF">HPHI1048_LOCUS15781</name>
</gene>
<dbReference type="AlphaFoldDB" id="A0A7S0HS69"/>
<sequence>MSLGVSIASRPKAVFGALTSEYLITICHQIIFLATGIFTTICNQHIFYQGGAEPSTMLLSFPTYAGMFLVVLLPISRKPAYISQRKVFFSAMFDVGSNVLCMLGLQIVGSGVFQVLYASVVCFNAILSRFFLGKRQGWTQWLGLFSIACGLAVTSQDSMMIHFDEAAERFILGITITLIGCVGYAGSYVINEFILSKGSASIVPQQLCLMVGTYGCLAHLLYFGCYTIPHWDSLVSYKVREKGGHMETILFLYFLLVVSAFLHNMSFFHLICHTGAVSTGILTALRAIGVFIVSGVWFCEHNPAQCLTTNKSIAACVVGFGAILYSIGKLSSNPSDGAMDAGLNEKGSAALETLVSVFVPSSTLSNDAMLKKYDDSFCIEQLKDKGNGDYA</sequence>
<reference evidence="3" key="1">
    <citation type="submission" date="2021-01" db="EMBL/GenBank/DDBJ databases">
        <authorList>
            <person name="Corre E."/>
            <person name="Pelletier E."/>
            <person name="Niang G."/>
            <person name="Scheremetjew M."/>
            <person name="Finn R."/>
            <person name="Kale V."/>
            <person name="Holt S."/>
            <person name="Cochrane G."/>
            <person name="Meng A."/>
            <person name="Brown T."/>
            <person name="Cohen L."/>
        </authorList>
    </citation>
    <scope>NUCLEOTIDE SEQUENCE</scope>
    <source>
        <strain evidence="3">CCMP325</strain>
    </source>
</reference>
<evidence type="ECO:0000313" key="3">
    <source>
        <dbReference type="EMBL" id="CAD8493792.1"/>
    </source>
</evidence>
<keyword evidence="1" id="KW-1133">Transmembrane helix</keyword>
<dbReference type="PANTHER" id="PTHR13146:SF1">
    <property type="entry name" value="SUGAR PHOSPHATE TRANSPORTER DOMAIN-CONTAINING PROTEIN"/>
    <property type="match status" value="1"/>
</dbReference>
<feature type="transmembrane region" description="Helical" evidence="1">
    <location>
        <begin position="279"/>
        <end position="298"/>
    </location>
</feature>
<keyword evidence="1" id="KW-0472">Membrane</keyword>
<dbReference type="SUPFAM" id="SSF103481">
    <property type="entry name" value="Multidrug resistance efflux transporter EmrE"/>
    <property type="match status" value="1"/>
</dbReference>
<dbReference type="InterPro" id="IPR037185">
    <property type="entry name" value="EmrE-like"/>
</dbReference>
<evidence type="ECO:0000259" key="2">
    <source>
        <dbReference type="Pfam" id="PF00892"/>
    </source>
</evidence>
<dbReference type="InterPro" id="IPR000620">
    <property type="entry name" value="EamA_dom"/>
</dbReference>
<dbReference type="EMBL" id="HBEO01023402">
    <property type="protein sequence ID" value="CAD8493792.1"/>
    <property type="molecule type" value="Transcribed_RNA"/>
</dbReference>
<feature type="transmembrane region" description="Helical" evidence="1">
    <location>
        <begin position="21"/>
        <end position="46"/>
    </location>
</feature>
<accession>A0A7S0HS69</accession>
<dbReference type="PANTHER" id="PTHR13146">
    <property type="match status" value="1"/>
</dbReference>
<feature type="transmembrane region" description="Helical" evidence="1">
    <location>
        <begin position="58"/>
        <end position="75"/>
    </location>
</feature>
<feature type="transmembrane region" description="Helical" evidence="1">
    <location>
        <begin position="249"/>
        <end position="272"/>
    </location>
</feature>
<dbReference type="Pfam" id="PF00892">
    <property type="entry name" value="EamA"/>
    <property type="match status" value="1"/>
</dbReference>
<organism evidence="3">
    <name type="scientific">Hanusia phi</name>
    <dbReference type="NCBI Taxonomy" id="3032"/>
    <lineage>
        <taxon>Eukaryota</taxon>
        <taxon>Cryptophyceae</taxon>
        <taxon>Pyrenomonadales</taxon>
        <taxon>Geminigeraceae</taxon>
        <taxon>Hanusia</taxon>
    </lineage>
</organism>
<proteinExistence type="predicted"/>
<dbReference type="GO" id="GO:0016020">
    <property type="term" value="C:membrane"/>
    <property type="evidence" value="ECO:0007669"/>
    <property type="project" value="InterPro"/>
</dbReference>
<name>A0A7S0HS69_9CRYP</name>
<feature type="transmembrane region" description="Helical" evidence="1">
    <location>
        <begin position="169"/>
        <end position="195"/>
    </location>
</feature>